<dbReference type="AlphaFoldDB" id="A0AAW1YCU0"/>
<keyword evidence="3" id="KW-1185">Reference proteome</keyword>
<comment type="caution">
    <text evidence="2">The sequence shown here is derived from an EMBL/GenBank/DDBJ whole genome shotgun (WGS) entry which is preliminary data.</text>
</comment>
<feature type="region of interest" description="Disordered" evidence="1">
    <location>
        <begin position="167"/>
        <end position="215"/>
    </location>
</feature>
<reference evidence="2 3" key="1">
    <citation type="journal article" date="2023" name="G3 (Bethesda)">
        <title>A chromosome-length genome assembly and annotation of blackberry (Rubus argutus, cv. 'Hillquist').</title>
        <authorList>
            <person name="Bruna T."/>
            <person name="Aryal R."/>
            <person name="Dudchenko O."/>
            <person name="Sargent D.J."/>
            <person name="Mead D."/>
            <person name="Buti M."/>
            <person name="Cavallini A."/>
            <person name="Hytonen T."/>
            <person name="Andres J."/>
            <person name="Pham M."/>
            <person name="Weisz D."/>
            <person name="Mascagni F."/>
            <person name="Usai G."/>
            <person name="Natali L."/>
            <person name="Bassil N."/>
            <person name="Fernandez G.E."/>
            <person name="Lomsadze A."/>
            <person name="Armour M."/>
            <person name="Olukolu B."/>
            <person name="Poorten T."/>
            <person name="Britton C."/>
            <person name="Davik J."/>
            <person name="Ashrafi H."/>
            <person name="Aiden E.L."/>
            <person name="Borodovsky M."/>
            <person name="Worthington M."/>
        </authorList>
    </citation>
    <scope>NUCLEOTIDE SEQUENCE [LARGE SCALE GENOMIC DNA]</scope>
    <source>
        <strain evidence="2">PI 553951</strain>
    </source>
</reference>
<dbReference type="PANTHER" id="PTHR33640:SF3">
    <property type="entry name" value="DUF4408 DOMAIN-CONTAINING PROTEIN"/>
    <property type="match status" value="1"/>
</dbReference>
<accession>A0AAW1YCU0</accession>
<evidence type="ECO:0000313" key="3">
    <source>
        <dbReference type="Proteomes" id="UP001457282"/>
    </source>
</evidence>
<dbReference type="EMBL" id="JBEDUW010000002">
    <property type="protein sequence ID" value="KAK9947045.1"/>
    <property type="molecule type" value="Genomic_DNA"/>
</dbReference>
<evidence type="ECO:0008006" key="4">
    <source>
        <dbReference type="Google" id="ProtNLM"/>
    </source>
</evidence>
<proteinExistence type="predicted"/>
<feature type="compositionally biased region" description="Basic and acidic residues" evidence="1">
    <location>
        <begin position="167"/>
        <end position="211"/>
    </location>
</feature>
<organism evidence="2 3">
    <name type="scientific">Rubus argutus</name>
    <name type="common">Southern blackberry</name>
    <dbReference type="NCBI Taxonomy" id="59490"/>
    <lineage>
        <taxon>Eukaryota</taxon>
        <taxon>Viridiplantae</taxon>
        <taxon>Streptophyta</taxon>
        <taxon>Embryophyta</taxon>
        <taxon>Tracheophyta</taxon>
        <taxon>Spermatophyta</taxon>
        <taxon>Magnoliopsida</taxon>
        <taxon>eudicotyledons</taxon>
        <taxon>Gunneridae</taxon>
        <taxon>Pentapetalae</taxon>
        <taxon>rosids</taxon>
        <taxon>fabids</taxon>
        <taxon>Rosales</taxon>
        <taxon>Rosaceae</taxon>
        <taxon>Rosoideae</taxon>
        <taxon>Rosoideae incertae sedis</taxon>
        <taxon>Rubus</taxon>
    </lineage>
</organism>
<dbReference type="PANTHER" id="PTHR33640">
    <property type="entry name" value="TRANSMEMBRANE PROTEIN"/>
    <property type="match status" value="1"/>
</dbReference>
<evidence type="ECO:0000313" key="2">
    <source>
        <dbReference type="EMBL" id="KAK9947045.1"/>
    </source>
</evidence>
<name>A0AAW1YCU0_RUBAR</name>
<dbReference type="Proteomes" id="UP001457282">
    <property type="component" value="Unassembled WGS sequence"/>
</dbReference>
<evidence type="ECO:0000256" key="1">
    <source>
        <dbReference type="SAM" id="MobiDB-lite"/>
    </source>
</evidence>
<protein>
    <recommendedName>
        <fullName evidence="4">Transmembrane protein</fullName>
    </recommendedName>
</protein>
<gene>
    <name evidence="2" type="ORF">M0R45_012482</name>
</gene>
<sequence length="244" mass="27944">MDSLQVFDSVKAEKANAMRRYRWRHNLRSLFKACLPLAPLFYAISGYAPRQLLAAVFHSNLEPDLYGEYVANVDSRRSDLAAESTPEPEDLVKDKEIGCCDTRRSIAASGYEPAAFTETTPLPEEVSTESYDQNVNVESVPLGEGEAVTETELVVHPISSSCVEESEKVKRYRRTQSESFDKTRKPKRDLQRSDTDMHRKTGQEPARRSSVEELTDEEFQRQIEFFITSKKLIQMQELRKDQIL</sequence>